<feature type="region of interest" description="Disordered" evidence="1">
    <location>
        <begin position="228"/>
        <end position="257"/>
    </location>
</feature>
<evidence type="ECO:0000256" key="2">
    <source>
        <dbReference type="SAM" id="Phobius"/>
    </source>
</evidence>
<feature type="region of interest" description="Disordered" evidence="1">
    <location>
        <begin position="344"/>
        <end position="427"/>
    </location>
</feature>
<feature type="compositionally biased region" description="Polar residues" evidence="1">
    <location>
        <begin position="769"/>
        <end position="782"/>
    </location>
</feature>
<feature type="compositionally biased region" description="Basic and acidic residues" evidence="1">
    <location>
        <begin position="228"/>
        <end position="238"/>
    </location>
</feature>
<dbReference type="InParanoid" id="K1RGY7"/>
<feature type="compositionally biased region" description="Low complexity" evidence="1">
    <location>
        <begin position="525"/>
        <end position="539"/>
    </location>
</feature>
<feature type="compositionally biased region" description="Basic residues" evidence="1">
    <location>
        <begin position="385"/>
        <end position="403"/>
    </location>
</feature>
<feature type="region of interest" description="Disordered" evidence="1">
    <location>
        <begin position="1"/>
        <end position="20"/>
    </location>
</feature>
<feature type="compositionally biased region" description="Low complexity" evidence="1">
    <location>
        <begin position="363"/>
        <end position="380"/>
    </location>
</feature>
<feature type="region of interest" description="Disordered" evidence="1">
    <location>
        <begin position="297"/>
        <end position="324"/>
    </location>
</feature>
<reference evidence="3" key="1">
    <citation type="journal article" date="2012" name="Nature">
        <title>The oyster genome reveals stress adaptation and complexity of shell formation.</title>
        <authorList>
            <person name="Zhang G."/>
            <person name="Fang X."/>
            <person name="Guo X."/>
            <person name="Li L."/>
            <person name="Luo R."/>
            <person name="Xu F."/>
            <person name="Yang P."/>
            <person name="Zhang L."/>
            <person name="Wang X."/>
            <person name="Qi H."/>
            <person name="Xiong Z."/>
            <person name="Que H."/>
            <person name="Xie Y."/>
            <person name="Holland P.W."/>
            <person name="Paps J."/>
            <person name="Zhu Y."/>
            <person name="Wu F."/>
            <person name="Chen Y."/>
            <person name="Wang J."/>
            <person name="Peng C."/>
            <person name="Meng J."/>
            <person name="Yang L."/>
            <person name="Liu J."/>
            <person name="Wen B."/>
            <person name="Zhang N."/>
            <person name="Huang Z."/>
            <person name="Zhu Q."/>
            <person name="Feng Y."/>
            <person name="Mount A."/>
            <person name="Hedgecock D."/>
            <person name="Xu Z."/>
            <person name="Liu Y."/>
            <person name="Domazet-Loso T."/>
            <person name="Du Y."/>
            <person name="Sun X."/>
            <person name="Zhang S."/>
            <person name="Liu B."/>
            <person name="Cheng P."/>
            <person name="Jiang X."/>
            <person name="Li J."/>
            <person name="Fan D."/>
            <person name="Wang W."/>
            <person name="Fu W."/>
            <person name="Wang T."/>
            <person name="Wang B."/>
            <person name="Zhang J."/>
            <person name="Peng Z."/>
            <person name="Li Y."/>
            <person name="Li N."/>
            <person name="Wang J."/>
            <person name="Chen M."/>
            <person name="He Y."/>
            <person name="Tan F."/>
            <person name="Song X."/>
            <person name="Zheng Q."/>
            <person name="Huang R."/>
            <person name="Yang H."/>
            <person name="Du X."/>
            <person name="Chen L."/>
            <person name="Yang M."/>
            <person name="Gaffney P.M."/>
            <person name="Wang S."/>
            <person name="Luo L."/>
            <person name="She Z."/>
            <person name="Ming Y."/>
            <person name="Huang W."/>
            <person name="Zhang S."/>
            <person name="Huang B."/>
            <person name="Zhang Y."/>
            <person name="Qu T."/>
            <person name="Ni P."/>
            <person name="Miao G."/>
            <person name="Wang J."/>
            <person name="Wang Q."/>
            <person name="Steinberg C.E."/>
            <person name="Wang H."/>
            <person name="Li N."/>
            <person name="Qian L."/>
            <person name="Zhang G."/>
            <person name="Li Y."/>
            <person name="Yang H."/>
            <person name="Liu X."/>
            <person name="Wang J."/>
            <person name="Yin Y."/>
            <person name="Wang J."/>
        </authorList>
    </citation>
    <scope>NUCLEOTIDE SEQUENCE [LARGE SCALE GENOMIC DNA]</scope>
    <source>
        <strain evidence="3">05x7-T-G4-1.051#20</strain>
    </source>
</reference>
<dbReference type="HOGENOM" id="CLU_308418_0_0_1"/>
<dbReference type="EMBL" id="JH816022">
    <property type="protein sequence ID" value="EKC40700.1"/>
    <property type="molecule type" value="Genomic_DNA"/>
</dbReference>
<keyword evidence="2" id="KW-1133">Transmembrane helix</keyword>
<gene>
    <name evidence="3" type="ORF">CGI_10020578</name>
</gene>
<dbReference type="PRINTS" id="PR01217">
    <property type="entry name" value="PRICHEXTENSN"/>
</dbReference>
<protein>
    <submittedName>
        <fullName evidence="3">Uncharacterized protein</fullName>
    </submittedName>
</protein>
<feature type="compositionally biased region" description="Basic residues" evidence="1">
    <location>
        <begin position="411"/>
        <end position="423"/>
    </location>
</feature>
<feature type="compositionally biased region" description="Polar residues" evidence="1">
    <location>
        <begin position="311"/>
        <end position="322"/>
    </location>
</feature>
<proteinExistence type="predicted"/>
<accession>K1RGY7</accession>
<feature type="compositionally biased region" description="Low complexity" evidence="1">
    <location>
        <begin position="700"/>
        <end position="711"/>
    </location>
</feature>
<evidence type="ECO:0000256" key="1">
    <source>
        <dbReference type="SAM" id="MobiDB-lite"/>
    </source>
</evidence>
<feature type="compositionally biased region" description="Pro residues" evidence="1">
    <location>
        <begin position="97"/>
        <end position="108"/>
    </location>
</feature>
<feature type="region of interest" description="Disordered" evidence="1">
    <location>
        <begin position="683"/>
        <end position="714"/>
    </location>
</feature>
<organism evidence="3">
    <name type="scientific">Magallana gigas</name>
    <name type="common">Pacific oyster</name>
    <name type="synonym">Crassostrea gigas</name>
    <dbReference type="NCBI Taxonomy" id="29159"/>
    <lineage>
        <taxon>Eukaryota</taxon>
        <taxon>Metazoa</taxon>
        <taxon>Spiralia</taxon>
        <taxon>Lophotrochozoa</taxon>
        <taxon>Mollusca</taxon>
        <taxon>Bivalvia</taxon>
        <taxon>Autobranchia</taxon>
        <taxon>Pteriomorphia</taxon>
        <taxon>Ostreida</taxon>
        <taxon>Ostreoidea</taxon>
        <taxon>Ostreidae</taxon>
        <taxon>Magallana</taxon>
    </lineage>
</organism>
<feature type="region of interest" description="Disordered" evidence="1">
    <location>
        <begin position="448"/>
        <end position="664"/>
    </location>
</feature>
<dbReference type="PANTHER" id="PTHR24216">
    <property type="entry name" value="PAXILLIN-RELATED"/>
    <property type="match status" value="1"/>
</dbReference>
<keyword evidence="2" id="KW-0812">Transmembrane</keyword>
<dbReference type="PANTHER" id="PTHR24216:SF65">
    <property type="entry name" value="PAXILLIN-LIKE PROTEIN 1"/>
    <property type="match status" value="1"/>
</dbReference>
<dbReference type="AlphaFoldDB" id="K1RGY7"/>
<keyword evidence="2" id="KW-0472">Membrane</keyword>
<evidence type="ECO:0000313" key="3">
    <source>
        <dbReference type="EMBL" id="EKC40700.1"/>
    </source>
</evidence>
<name>K1RGY7_MAGGI</name>
<feature type="compositionally biased region" description="Basic and acidic residues" evidence="1">
    <location>
        <begin position="630"/>
        <end position="639"/>
    </location>
</feature>
<feature type="region of interest" description="Disordered" evidence="1">
    <location>
        <begin position="769"/>
        <end position="834"/>
    </location>
</feature>
<sequence length="957" mass="105191">MYVTDPRVLGEDSAMPDPSQFHGGPVYGTGPDYRIHQPAFHSYQVKTYDKVHHYDKAHQPLKTHRYDNQHVYDKIRTYNEVQEYTVKEYKLRFYTAPKPPRPRVPTPTPRLNRPRTPDYKWAEQYHCYEEPLGPDITLKDYKCHEYRGCDYNPVMKEYKPPIMNTLSGVQGLYQGNVHYKLTKDNYYPFRKRKDTTKDVPEKYVKKPKEVKPRKKEKSVASLKHVDINENKVREDSTKQEMTSPEPAPIRDESPPHPAPIIVAEKRERSPEKERTFVNEAEKNGLAVGTSVMMVSASTGTDDLKRKKRCSRWTQTTPISSPEPSIREMTPVEIVKKSAIVGVPNKKRVETPAKTVTPQPSPQPIEQQQPLPNNVAPAAVVIASDHRRRRSPTPSPRRYRRRSPSPRSRSPSPRRRSPSPRRYYRNSPSIMPLAGFAAGTVVGGTVVVPVKNRTPTPPMPQPKEKTPSPKPDSAGSRVVPASAVIVGGAVIKDNETKPVKSKSPSPSPKKKSPSPVNEPSSPGPNSPTVVPVVPLKLSPSRNSSPSKEKKRTPSPVEQTAPVVVPVIPVSAEKNPDSPPVKDNTPPSSPSVSLPSIENTSSPSPVAEPVIIPAITTAEVEATKPDNPPPEIPKKEEDPERPVTLSPRPYETTGNSQTEAGPSRRGLPPEVVAALEAYDNVHKNPFGEQVDKENDVPSATENSLKAAAANSSSPDDVRFQMTSVNEEKNKGSRKGTIVQFIIVAILSMAVGAVGAIFIYREIVGNAEPAPQTVTPSVSGQNQELSGDGGFAGGIELPPPPPPNDRREATTSTSNGDDPPQPPVFDGGNFGGLFLGQGEDPALEPPFPLGGNFGPPNSEDSMPTGVMEGPLKVDYTQISCDFDTPCEWFRIEDWTVQNKTIGNVSDLGVYYSDYLVARADGYRCYKKELMMAIHPLDDGLRQRNISPEGDTALASGCCLT</sequence>
<feature type="transmembrane region" description="Helical" evidence="2">
    <location>
        <begin position="735"/>
        <end position="757"/>
    </location>
</feature>
<feature type="region of interest" description="Disordered" evidence="1">
    <location>
        <begin position="97"/>
        <end position="116"/>
    </location>
</feature>